<dbReference type="OrthoDB" id="7571049at2"/>
<organism evidence="1 2">
    <name type="scientific">Sphingomonas gellani</name>
    <dbReference type="NCBI Taxonomy" id="1166340"/>
    <lineage>
        <taxon>Bacteria</taxon>
        <taxon>Pseudomonadati</taxon>
        <taxon>Pseudomonadota</taxon>
        <taxon>Alphaproteobacteria</taxon>
        <taxon>Sphingomonadales</taxon>
        <taxon>Sphingomonadaceae</taxon>
        <taxon>Sphingomonas</taxon>
    </lineage>
</organism>
<name>A0A1H8BEA2_9SPHN</name>
<reference evidence="2" key="1">
    <citation type="submission" date="2016-10" db="EMBL/GenBank/DDBJ databases">
        <authorList>
            <person name="Varghese N."/>
            <person name="Submissions S."/>
        </authorList>
    </citation>
    <scope>NUCLEOTIDE SEQUENCE [LARGE SCALE GENOMIC DNA]</scope>
    <source>
        <strain evidence="2">S6-262</strain>
    </source>
</reference>
<gene>
    <name evidence="1" type="ORF">SAMN05192583_1327</name>
</gene>
<sequence length="82" mass="9076">MAETGTSLAELSAFLVGLQEHRIHYQLASVREGAVMVQVAVPGERWEVEFFPDRGPDVEIFRSNGDILGSEQLTRLVADFGE</sequence>
<evidence type="ECO:0000313" key="1">
    <source>
        <dbReference type="EMBL" id="SEM81076.1"/>
    </source>
</evidence>
<dbReference type="EMBL" id="FOCF01000002">
    <property type="protein sequence ID" value="SEM81076.1"/>
    <property type="molecule type" value="Genomic_DNA"/>
</dbReference>
<accession>A0A1H8BEA2</accession>
<keyword evidence="2" id="KW-1185">Reference proteome</keyword>
<dbReference type="AlphaFoldDB" id="A0A1H8BEA2"/>
<dbReference type="Proteomes" id="UP000199206">
    <property type="component" value="Unassembled WGS sequence"/>
</dbReference>
<proteinExistence type="predicted"/>
<dbReference type="RefSeq" id="WP_093664657.1">
    <property type="nucleotide sequence ID" value="NZ_FOCF01000002.1"/>
</dbReference>
<protein>
    <submittedName>
        <fullName evidence="1">Uncharacterized protein</fullName>
    </submittedName>
</protein>
<evidence type="ECO:0000313" key="2">
    <source>
        <dbReference type="Proteomes" id="UP000199206"/>
    </source>
</evidence>